<evidence type="ECO:0000259" key="3">
    <source>
        <dbReference type="Pfam" id="PF00188"/>
    </source>
</evidence>
<dbReference type="InterPro" id="IPR035940">
    <property type="entry name" value="CAP_sf"/>
</dbReference>
<dbReference type="EMBL" id="LNFP01000407">
    <property type="protein sequence ID" value="KUF93185.1"/>
    <property type="molecule type" value="Genomic_DNA"/>
</dbReference>
<evidence type="ECO:0000313" key="4">
    <source>
        <dbReference type="EMBL" id="KUF93185.1"/>
    </source>
</evidence>
<dbReference type="InterPro" id="IPR014044">
    <property type="entry name" value="CAP_dom"/>
</dbReference>
<dbReference type="SUPFAM" id="SSF55797">
    <property type="entry name" value="PR-1-like"/>
    <property type="match status" value="1"/>
</dbReference>
<keyword evidence="2" id="KW-0732">Signal</keyword>
<organism evidence="4 5">
    <name type="scientific">Phytophthora nicotianae</name>
    <name type="common">Potato buckeye rot agent</name>
    <name type="synonym">Phytophthora parasitica</name>
    <dbReference type="NCBI Taxonomy" id="4792"/>
    <lineage>
        <taxon>Eukaryota</taxon>
        <taxon>Sar</taxon>
        <taxon>Stramenopiles</taxon>
        <taxon>Oomycota</taxon>
        <taxon>Peronosporomycetes</taxon>
        <taxon>Peronosporales</taxon>
        <taxon>Peronosporaceae</taxon>
        <taxon>Phytophthora</taxon>
    </lineage>
</organism>
<dbReference type="PANTHER" id="PTHR31157:SF1">
    <property type="entry name" value="SCP DOMAIN-CONTAINING PROTEIN"/>
    <property type="match status" value="1"/>
</dbReference>
<comment type="caution">
    <text evidence="4">The sequence shown here is derived from an EMBL/GenBank/DDBJ whole genome shotgun (WGS) entry which is preliminary data.</text>
</comment>
<evidence type="ECO:0000256" key="1">
    <source>
        <dbReference type="SAM" id="MobiDB-lite"/>
    </source>
</evidence>
<protein>
    <recommendedName>
        <fullName evidence="3">SCP domain-containing protein</fullName>
    </recommendedName>
</protein>
<evidence type="ECO:0000256" key="2">
    <source>
        <dbReference type="SAM" id="SignalP"/>
    </source>
</evidence>
<gene>
    <name evidence="4" type="ORF">AM588_10009589</name>
</gene>
<evidence type="ECO:0000313" key="5">
    <source>
        <dbReference type="Proteomes" id="UP000054636"/>
    </source>
</evidence>
<reference evidence="4 5" key="1">
    <citation type="submission" date="2015-11" db="EMBL/GenBank/DDBJ databases">
        <title>Genomes and virulence difference between two physiological races of Phytophthora nicotianae.</title>
        <authorList>
            <person name="Liu H."/>
            <person name="Ma X."/>
            <person name="Yu H."/>
            <person name="Fang D."/>
            <person name="Li Y."/>
            <person name="Wang X."/>
            <person name="Wang W."/>
            <person name="Dong Y."/>
            <person name="Xiao B."/>
        </authorList>
    </citation>
    <scope>NUCLEOTIDE SEQUENCE [LARGE SCALE GENOMIC DNA]</scope>
    <source>
        <strain evidence="5">race 1</strain>
    </source>
</reference>
<name>A0A0W8D9X5_PHYNI</name>
<feature type="signal peptide" evidence="2">
    <location>
        <begin position="1"/>
        <end position="25"/>
    </location>
</feature>
<feature type="domain" description="SCP" evidence="3">
    <location>
        <begin position="50"/>
        <end position="168"/>
    </location>
</feature>
<dbReference type="Gene3D" id="3.40.33.10">
    <property type="entry name" value="CAP"/>
    <property type="match status" value="1"/>
</dbReference>
<dbReference type="AlphaFoldDB" id="A0A0W8D9X5"/>
<dbReference type="CDD" id="cd05379">
    <property type="entry name" value="CAP_bacterial"/>
    <property type="match status" value="1"/>
</dbReference>
<proteinExistence type="predicted"/>
<feature type="chain" id="PRO_5006941470" description="SCP domain-containing protein" evidence="2">
    <location>
        <begin position="26"/>
        <end position="296"/>
    </location>
</feature>
<dbReference type="Proteomes" id="UP000054636">
    <property type="component" value="Unassembled WGS sequence"/>
</dbReference>
<dbReference type="PANTHER" id="PTHR31157">
    <property type="entry name" value="SCP DOMAIN-CONTAINING PROTEIN"/>
    <property type="match status" value="1"/>
</dbReference>
<accession>A0A0W8D9X5</accession>
<feature type="region of interest" description="Disordered" evidence="1">
    <location>
        <begin position="173"/>
        <end position="242"/>
    </location>
</feature>
<feature type="compositionally biased region" description="Low complexity" evidence="1">
    <location>
        <begin position="177"/>
        <end position="208"/>
    </location>
</feature>
<dbReference type="Pfam" id="PF00188">
    <property type="entry name" value="CAP"/>
    <property type="match status" value="1"/>
</dbReference>
<sequence>MMAITHSSLALLVVVSAISSDISTAFSNLRTTPRNLQTYSSYDGYFQQMLDAVNAERAKAGLSALCTNKKLAAAAARHSKDMADNDFMEHDGSDGSTMSERVTAAGYQWTAVAENVAAGQEDVASVMESWMNSEGHRANILGADYSMFGTAYAYNADSTYKHYWTQDFGAGDTEACDSGSSTASQSTDQTQQQNSSQSTDQTQQQTQQEDVAGEASTSQDYTTAPSTTARQRRHRPPLLLLQQPRHQPLRLLLLRPHQLRLLQLRPHQLMLHTPSLLPSRLPVARSGSKQTDRFSV</sequence>
<feature type="compositionally biased region" description="Polar residues" evidence="1">
    <location>
        <begin position="215"/>
        <end position="229"/>
    </location>
</feature>